<accession>A0A449IQ72</accession>
<protein>
    <submittedName>
        <fullName evidence="2">Transposase for IS481 element</fullName>
    </submittedName>
</protein>
<evidence type="ECO:0000313" key="2">
    <source>
        <dbReference type="EMBL" id="VFB21515.1"/>
    </source>
</evidence>
<dbReference type="Gene3D" id="1.10.10.10">
    <property type="entry name" value="Winged helix-like DNA-binding domain superfamily/Winged helix DNA-binding domain"/>
    <property type="match status" value="1"/>
</dbReference>
<reference evidence="2 3" key="1">
    <citation type="submission" date="2019-02" db="EMBL/GenBank/DDBJ databases">
        <authorList>
            <consortium name="Pathogen Informatics"/>
        </authorList>
    </citation>
    <scope>NUCLEOTIDE SEQUENCE [LARGE SCALE GENOMIC DNA]</scope>
    <source>
        <strain evidence="2 3">3012STDY7103891</strain>
    </source>
</reference>
<dbReference type="InterPro" id="IPR036388">
    <property type="entry name" value="WH-like_DNA-bd_sf"/>
</dbReference>
<evidence type="ECO:0000259" key="1">
    <source>
        <dbReference type="Pfam" id="PF13518"/>
    </source>
</evidence>
<dbReference type="Proteomes" id="UP000330809">
    <property type="component" value="Unassembled WGS sequence"/>
</dbReference>
<feature type="domain" description="Insertion element IS150 protein InsJ-like helix-turn-helix" evidence="1">
    <location>
        <begin position="12"/>
        <end position="62"/>
    </location>
</feature>
<dbReference type="EMBL" id="CAACYJ010000040">
    <property type="protein sequence ID" value="VFB21515.1"/>
    <property type="molecule type" value="Genomic_DNA"/>
</dbReference>
<organism evidence="2 3">
    <name type="scientific">Pseudomonas fragi</name>
    <dbReference type="NCBI Taxonomy" id="296"/>
    <lineage>
        <taxon>Bacteria</taxon>
        <taxon>Pseudomonadati</taxon>
        <taxon>Pseudomonadota</taxon>
        <taxon>Gammaproteobacteria</taxon>
        <taxon>Pseudomonadales</taxon>
        <taxon>Pseudomonadaceae</taxon>
        <taxon>Pseudomonas</taxon>
    </lineage>
</organism>
<dbReference type="Pfam" id="PF13518">
    <property type="entry name" value="HTH_28"/>
    <property type="match status" value="1"/>
</dbReference>
<dbReference type="InterPro" id="IPR055247">
    <property type="entry name" value="InsJ-like_HTH"/>
</dbReference>
<dbReference type="AlphaFoldDB" id="A0A449IQ72"/>
<dbReference type="InterPro" id="IPR009057">
    <property type="entry name" value="Homeodomain-like_sf"/>
</dbReference>
<dbReference type="SUPFAM" id="SSF46689">
    <property type="entry name" value="Homeodomain-like"/>
    <property type="match status" value="1"/>
</dbReference>
<evidence type="ECO:0000313" key="3">
    <source>
        <dbReference type="Proteomes" id="UP000330809"/>
    </source>
</evidence>
<gene>
    <name evidence="2" type="ORF">NCTC10754_04183</name>
</gene>
<proteinExistence type="predicted"/>
<sequence>MPWDTRGAMSLKEEFVALARQPGSNKRELCRRFGISPQMACKWLNRYEAHGQSGLQEKSRKPASSPKLTSAVLEAQVLALRCKHGSIQHTLLSPLAGLG</sequence>
<name>A0A449IQ72_PSEFR</name>